<gene>
    <name evidence="3" type="ORF">Enr17x_52180</name>
</gene>
<dbReference type="Gene3D" id="2.50.20.10">
    <property type="entry name" value="Lipoprotein localisation LolA/LolB/LppX"/>
    <property type="match status" value="1"/>
</dbReference>
<dbReference type="AlphaFoldDB" id="A0A518IJ85"/>
<protein>
    <submittedName>
        <fullName evidence="3">PASTA domain protein</fullName>
    </submittedName>
</protein>
<sequence precursor="true">MKSKLVLQQRVLVLTCCTALMLLLMNNESQAQLEQRKPRPNPADAVLKVQQLPPALEQILKNWETHSKKIEKLEGNHVRLWYDDVFQMEKRSEGKFYYEQPDKGRIDITGMEIKKGAVSDKKNAEGKPYQLKPGENERWICDGARIFSINEDEKSYEVYPIPLGRRGENIMEGPLPFLFGMPAETAKKRYFLQLVANSPEQIVIAVKPRRRADAANYREAKVILNPKTYLPNAVLLVHPGGNQSTVYVFKNVVANKSRGIITKIWGNDPFKPDLDDYQLQGKVAAVAQGPNPPQVAFKVPSTIGRDYKAAQKILIQMGFKPEVHPGNPAQNPGERKYHVYRQKPQPGTAAKKGDTIHLLLYTDPNAAKN</sequence>
<dbReference type="Proteomes" id="UP000318313">
    <property type="component" value="Chromosome"/>
</dbReference>
<accession>A0A518IJ85</accession>
<dbReference type="PROSITE" id="PS51178">
    <property type="entry name" value="PASTA"/>
    <property type="match status" value="1"/>
</dbReference>
<dbReference type="Pfam" id="PF03793">
    <property type="entry name" value="PASTA"/>
    <property type="match status" value="1"/>
</dbReference>
<name>A0A518IJ85_9PLAN</name>
<evidence type="ECO:0000259" key="2">
    <source>
        <dbReference type="PROSITE" id="PS51178"/>
    </source>
</evidence>
<feature type="domain" description="PASTA" evidence="2">
    <location>
        <begin position="291"/>
        <end position="362"/>
    </location>
</feature>
<keyword evidence="1" id="KW-0732">Signal</keyword>
<dbReference type="CDD" id="cd06577">
    <property type="entry name" value="PASTA_pknB"/>
    <property type="match status" value="1"/>
</dbReference>
<reference evidence="3 4" key="1">
    <citation type="submission" date="2019-03" db="EMBL/GenBank/DDBJ databases">
        <title>Deep-cultivation of Planctomycetes and their phenomic and genomic characterization uncovers novel biology.</title>
        <authorList>
            <person name="Wiegand S."/>
            <person name="Jogler M."/>
            <person name="Boedeker C."/>
            <person name="Pinto D."/>
            <person name="Vollmers J."/>
            <person name="Rivas-Marin E."/>
            <person name="Kohn T."/>
            <person name="Peeters S.H."/>
            <person name="Heuer A."/>
            <person name="Rast P."/>
            <person name="Oberbeckmann S."/>
            <person name="Bunk B."/>
            <person name="Jeske O."/>
            <person name="Meyerdierks A."/>
            <person name="Storesund J.E."/>
            <person name="Kallscheuer N."/>
            <person name="Luecker S."/>
            <person name="Lage O.M."/>
            <person name="Pohl T."/>
            <person name="Merkel B.J."/>
            <person name="Hornburger P."/>
            <person name="Mueller R.-W."/>
            <person name="Bruemmer F."/>
            <person name="Labrenz M."/>
            <person name="Spormann A.M."/>
            <person name="Op den Camp H."/>
            <person name="Overmann J."/>
            <person name="Amann R."/>
            <person name="Jetten M.S.M."/>
            <person name="Mascher T."/>
            <person name="Medema M.H."/>
            <person name="Devos D.P."/>
            <person name="Kaster A.-K."/>
            <person name="Ovreas L."/>
            <person name="Rohde M."/>
            <person name="Galperin M.Y."/>
            <person name="Jogler C."/>
        </authorList>
    </citation>
    <scope>NUCLEOTIDE SEQUENCE [LARGE SCALE GENOMIC DNA]</scope>
    <source>
        <strain evidence="3 4">Enr17</strain>
    </source>
</reference>
<feature type="signal peptide" evidence="1">
    <location>
        <begin position="1"/>
        <end position="31"/>
    </location>
</feature>
<evidence type="ECO:0000313" key="3">
    <source>
        <dbReference type="EMBL" id="QDV53147.1"/>
    </source>
</evidence>
<dbReference type="InterPro" id="IPR004564">
    <property type="entry name" value="OM_lipoprot_carrier_LolA-like"/>
</dbReference>
<dbReference type="InterPro" id="IPR005543">
    <property type="entry name" value="PASTA_dom"/>
</dbReference>
<keyword evidence="4" id="KW-1185">Reference proteome</keyword>
<evidence type="ECO:0000313" key="4">
    <source>
        <dbReference type="Proteomes" id="UP000318313"/>
    </source>
</evidence>
<feature type="chain" id="PRO_5022180613" evidence="1">
    <location>
        <begin position="32"/>
        <end position="369"/>
    </location>
</feature>
<dbReference type="OrthoDB" id="243478at2"/>
<dbReference type="EMBL" id="CP037452">
    <property type="protein sequence ID" value="QDV53147.1"/>
    <property type="molecule type" value="Genomic_DNA"/>
</dbReference>
<evidence type="ECO:0000256" key="1">
    <source>
        <dbReference type="SAM" id="SignalP"/>
    </source>
</evidence>
<organism evidence="3 4">
    <name type="scientific">Gimesia fumaroli</name>
    <dbReference type="NCBI Taxonomy" id="2527976"/>
    <lineage>
        <taxon>Bacteria</taxon>
        <taxon>Pseudomonadati</taxon>
        <taxon>Planctomycetota</taxon>
        <taxon>Planctomycetia</taxon>
        <taxon>Planctomycetales</taxon>
        <taxon>Planctomycetaceae</taxon>
        <taxon>Gimesia</taxon>
    </lineage>
</organism>
<dbReference type="KEGG" id="gfm:Enr17x_52180"/>
<dbReference type="CDD" id="cd16325">
    <property type="entry name" value="LolA"/>
    <property type="match status" value="1"/>
</dbReference>
<proteinExistence type="predicted"/>
<dbReference type="RefSeq" id="WP_145312469.1">
    <property type="nucleotide sequence ID" value="NZ_CP037452.1"/>
</dbReference>
<dbReference type="Gene3D" id="3.30.10.20">
    <property type="match status" value="1"/>
</dbReference>